<evidence type="ECO:0000256" key="1">
    <source>
        <dbReference type="SAM" id="Phobius"/>
    </source>
</evidence>
<feature type="transmembrane region" description="Helical" evidence="1">
    <location>
        <begin position="45"/>
        <end position="63"/>
    </location>
</feature>
<dbReference type="Pfam" id="PF11070">
    <property type="entry name" value="DUF2871"/>
    <property type="match status" value="1"/>
</dbReference>
<name>A0A9D1Q2D6_9FIRM</name>
<gene>
    <name evidence="2" type="ORF">H9892_06320</name>
</gene>
<keyword evidence="1" id="KW-0472">Membrane</keyword>
<comment type="caution">
    <text evidence="2">The sequence shown here is derived from an EMBL/GenBank/DDBJ whole genome shotgun (WGS) entry which is preliminary data.</text>
</comment>
<sequence length="144" mass="15094">MRIKVLAITAAVFAALGLIVGIVYHGMMLSFGTGGTAMAATHPMTFALGCGGFLIAAVFEKLFALSESKLAKPTYFIYIAGTVFTVVMLIVRGYIRMSGSDISDGADAAISGIAGIAHAILAAGMVLFFIMFIRSLCKKDKSDN</sequence>
<accession>A0A9D1Q2D6</accession>
<keyword evidence="1" id="KW-0812">Transmembrane</keyword>
<dbReference type="Gene3D" id="1.20.210.10">
    <property type="entry name" value="Cytochrome c oxidase-like, subunit I domain"/>
    <property type="match status" value="1"/>
</dbReference>
<reference evidence="2" key="1">
    <citation type="journal article" date="2021" name="PeerJ">
        <title>Extensive microbial diversity within the chicken gut microbiome revealed by metagenomics and culture.</title>
        <authorList>
            <person name="Gilroy R."/>
            <person name="Ravi A."/>
            <person name="Getino M."/>
            <person name="Pursley I."/>
            <person name="Horton D.L."/>
            <person name="Alikhan N.F."/>
            <person name="Baker D."/>
            <person name="Gharbi K."/>
            <person name="Hall N."/>
            <person name="Watson M."/>
            <person name="Adriaenssens E.M."/>
            <person name="Foster-Nyarko E."/>
            <person name="Jarju S."/>
            <person name="Secka A."/>
            <person name="Antonio M."/>
            <person name="Oren A."/>
            <person name="Chaudhuri R.R."/>
            <person name="La Ragione R."/>
            <person name="Hildebrand F."/>
            <person name="Pallen M.J."/>
        </authorList>
    </citation>
    <scope>NUCLEOTIDE SEQUENCE</scope>
    <source>
        <strain evidence="2">12435</strain>
    </source>
</reference>
<feature type="transmembrane region" description="Helical" evidence="1">
    <location>
        <begin position="110"/>
        <end position="133"/>
    </location>
</feature>
<feature type="transmembrane region" description="Helical" evidence="1">
    <location>
        <begin position="75"/>
        <end position="95"/>
    </location>
</feature>
<evidence type="ECO:0000313" key="2">
    <source>
        <dbReference type="EMBL" id="HIW02938.1"/>
    </source>
</evidence>
<dbReference type="InterPro" id="IPR021299">
    <property type="entry name" value="DUF2871"/>
</dbReference>
<reference evidence="2" key="2">
    <citation type="submission" date="2021-04" db="EMBL/GenBank/DDBJ databases">
        <authorList>
            <person name="Gilroy R."/>
        </authorList>
    </citation>
    <scope>NUCLEOTIDE SEQUENCE</scope>
    <source>
        <strain evidence="2">12435</strain>
    </source>
</reference>
<proteinExistence type="predicted"/>
<evidence type="ECO:0000313" key="3">
    <source>
        <dbReference type="Proteomes" id="UP000823990"/>
    </source>
</evidence>
<dbReference type="Proteomes" id="UP000823990">
    <property type="component" value="Unassembled WGS sequence"/>
</dbReference>
<dbReference type="EMBL" id="DXHS01000102">
    <property type="protein sequence ID" value="HIW02938.1"/>
    <property type="molecule type" value="Genomic_DNA"/>
</dbReference>
<dbReference type="AlphaFoldDB" id="A0A9D1Q2D6"/>
<protein>
    <submittedName>
        <fullName evidence="2">DUF2871 family protein</fullName>
    </submittedName>
</protein>
<organism evidence="2 3">
    <name type="scientific">Candidatus Protoclostridium stercorigallinarum</name>
    <dbReference type="NCBI Taxonomy" id="2838741"/>
    <lineage>
        <taxon>Bacteria</taxon>
        <taxon>Bacillati</taxon>
        <taxon>Bacillota</taxon>
        <taxon>Clostridia</taxon>
        <taxon>Candidatus Protoclostridium</taxon>
    </lineage>
</organism>
<dbReference type="InterPro" id="IPR036927">
    <property type="entry name" value="Cyt_c_oxase-like_su1_sf"/>
</dbReference>
<keyword evidence="1" id="KW-1133">Transmembrane helix</keyword>